<accession>A0ABN6XKS0</accession>
<name>A0ABN6XKS0_9MICO</name>
<keyword evidence="1" id="KW-0812">Transmembrane</keyword>
<proteinExistence type="predicted"/>
<feature type="transmembrane region" description="Helical" evidence="1">
    <location>
        <begin position="138"/>
        <end position="155"/>
    </location>
</feature>
<feature type="transmembrane region" description="Helical" evidence="1">
    <location>
        <begin position="255"/>
        <end position="277"/>
    </location>
</feature>
<dbReference type="NCBIfam" id="NF038403">
    <property type="entry name" value="perm_prefix_1"/>
    <property type="match status" value="1"/>
</dbReference>
<protein>
    <submittedName>
        <fullName evidence="2">Uncharacterized protein</fullName>
    </submittedName>
</protein>
<keyword evidence="1" id="KW-0472">Membrane</keyword>
<keyword evidence="1" id="KW-1133">Transmembrane helix</keyword>
<feature type="transmembrane region" description="Helical" evidence="1">
    <location>
        <begin position="201"/>
        <end position="222"/>
    </location>
</feature>
<reference evidence="3" key="1">
    <citation type="journal article" date="2019" name="Int. J. Syst. Evol. Microbiol.">
        <title>The Global Catalogue of Microorganisms (GCM) 10K type strain sequencing project: providing services to taxonomists for standard genome sequencing and annotation.</title>
        <authorList>
            <consortium name="The Broad Institute Genomics Platform"/>
            <consortium name="The Broad Institute Genome Sequencing Center for Infectious Disease"/>
            <person name="Wu L."/>
            <person name="Ma J."/>
        </authorList>
    </citation>
    <scope>NUCLEOTIDE SEQUENCE [LARGE SCALE GENOMIC DNA]</scope>
    <source>
        <strain evidence="3">NBRC 108725</strain>
    </source>
</reference>
<feature type="transmembrane region" description="Helical" evidence="1">
    <location>
        <begin position="107"/>
        <end position="132"/>
    </location>
</feature>
<dbReference type="InterPro" id="IPR047928">
    <property type="entry name" value="Perm_prefix_1"/>
</dbReference>
<evidence type="ECO:0000256" key="1">
    <source>
        <dbReference type="SAM" id="Phobius"/>
    </source>
</evidence>
<keyword evidence="3" id="KW-1185">Reference proteome</keyword>
<organism evidence="2 3">
    <name type="scientific">Naasia aerilata</name>
    <dbReference type="NCBI Taxonomy" id="1162966"/>
    <lineage>
        <taxon>Bacteria</taxon>
        <taxon>Bacillati</taxon>
        <taxon>Actinomycetota</taxon>
        <taxon>Actinomycetes</taxon>
        <taxon>Micrococcales</taxon>
        <taxon>Microbacteriaceae</taxon>
        <taxon>Naasia</taxon>
    </lineage>
</organism>
<dbReference type="RefSeq" id="WP_286277823.1">
    <property type="nucleotide sequence ID" value="NZ_AP027731.1"/>
</dbReference>
<gene>
    <name evidence="2" type="ORF">GCM10025866_02660</name>
</gene>
<feature type="transmembrane region" description="Helical" evidence="1">
    <location>
        <begin position="176"/>
        <end position="195"/>
    </location>
</feature>
<feature type="transmembrane region" description="Helical" evidence="1">
    <location>
        <begin position="283"/>
        <end position="302"/>
    </location>
</feature>
<dbReference type="Proteomes" id="UP001321498">
    <property type="component" value="Chromosome"/>
</dbReference>
<evidence type="ECO:0000313" key="3">
    <source>
        <dbReference type="Proteomes" id="UP001321498"/>
    </source>
</evidence>
<dbReference type="EMBL" id="AP027731">
    <property type="protein sequence ID" value="BDZ44357.1"/>
    <property type="molecule type" value="Genomic_DNA"/>
</dbReference>
<sequence length="309" mass="32844">MTQHGPARSSIGIHRMLDDAFAGMEMTPDLQDLKEEIRANLVTRAEELERSGVPARDAAAQAMAELGDIRSALGDGEAGGDAAASTRPSPTVLEEWARNRVRPKPAFVLRTVLLSALALIALLVVVLDLFAVVDTSSALRGVALAVLALAAGALVTDGLRQETTGNYPLPLRRAAAFGLAAVVLLIGVGCGLMSVPGFSAGWILAGVLATVLSIALLTYLGVTQTNRHKPWRVHAASNTQIPDRFTEDPASAARFGMYTVAIWVSAFALFVVLSFTIGWAWSWLALLAGFVAMMLVLANMLFPARRRSE</sequence>
<evidence type="ECO:0000313" key="2">
    <source>
        <dbReference type="EMBL" id="BDZ44357.1"/>
    </source>
</evidence>